<dbReference type="Proteomes" id="UP000240883">
    <property type="component" value="Unassembled WGS sequence"/>
</dbReference>
<dbReference type="EMBL" id="KZ678134">
    <property type="protein sequence ID" value="PSN68119.1"/>
    <property type="molecule type" value="Genomic_DNA"/>
</dbReference>
<dbReference type="SUPFAM" id="SSF54373">
    <property type="entry name" value="FAD-linked reductases, C-terminal domain"/>
    <property type="match status" value="1"/>
</dbReference>
<accession>A0A2T2NRX0</accession>
<evidence type="ECO:0000313" key="5">
    <source>
        <dbReference type="EMBL" id="PSN68119.1"/>
    </source>
</evidence>
<gene>
    <name evidence="5" type="ORF">BS50DRAFT_357434</name>
</gene>
<evidence type="ECO:0000256" key="2">
    <source>
        <dbReference type="PIRSR" id="PIRSR000137-1"/>
    </source>
</evidence>
<name>A0A2T2NRX0_CORCC</name>
<dbReference type="PANTHER" id="PTHR11552">
    <property type="entry name" value="GLUCOSE-METHANOL-CHOLINE GMC OXIDOREDUCTASE"/>
    <property type="match status" value="1"/>
</dbReference>
<dbReference type="InterPro" id="IPR007867">
    <property type="entry name" value="GMC_OxRtase_C"/>
</dbReference>
<dbReference type="Gene3D" id="3.30.560.10">
    <property type="entry name" value="Glucose Oxidase, domain 3"/>
    <property type="match status" value="1"/>
</dbReference>
<feature type="domain" description="Glucose-methanol-choline oxidoreductase N-terminal" evidence="4">
    <location>
        <begin position="303"/>
        <end position="317"/>
    </location>
</feature>
<organism evidence="5 6">
    <name type="scientific">Corynespora cassiicola Philippines</name>
    <dbReference type="NCBI Taxonomy" id="1448308"/>
    <lineage>
        <taxon>Eukaryota</taxon>
        <taxon>Fungi</taxon>
        <taxon>Dikarya</taxon>
        <taxon>Ascomycota</taxon>
        <taxon>Pezizomycotina</taxon>
        <taxon>Dothideomycetes</taxon>
        <taxon>Pleosporomycetidae</taxon>
        <taxon>Pleosporales</taxon>
        <taxon>Corynesporascaceae</taxon>
        <taxon>Corynespora</taxon>
    </lineage>
</organism>
<feature type="signal peptide" evidence="3">
    <location>
        <begin position="1"/>
        <end position="19"/>
    </location>
</feature>
<dbReference type="STRING" id="1448308.A0A2T2NRX0"/>
<dbReference type="SUPFAM" id="SSF51905">
    <property type="entry name" value="FAD/NAD(P)-binding domain"/>
    <property type="match status" value="1"/>
</dbReference>
<dbReference type="GO" id="GO:0050660">
    <property type="term" value="F:flavin adenine dinucleotide binding"/>
    <property type="evidence" value="ECO:0007669"/>
    <property type="project" value="InterPro"/>
</dbReference>
<reference evidence="5 6" key="1">
    <citation type="journal article" date="2018" name="Front. Microbiol.">
        <title>Genome-Wide Analysis of Corynespora cassiicola Leaf Fall Disease Putative Effectors.</title>
        <authorList>
            <person name="Lopez D."/>
            <person name="Ribeiro S."/>
            <person name="Label P."/>
            <person name="Fumanal B."/>
            <person name="Venisse J.S."/>
            <person name="Kohler A."/>
            <person name="de Oliveira R.R."/>
            <person name="Labutti K."/>
            <person name="Lipzen A."/>
            <person name="Lail K."/>
            <person name="Bauer D."/>
            <person name="Ohm R.A."/>
            <person name="Barry K.W."/>
            <person name="Spatafora J."/>
            <person name="Grigoriev I.V."/>
            <person name="Martin F.M."/>
            <person name="Pujade-Renaud V."/>
        </authorList>
    </citation>
    <scope>NUCLEOTIDE SEQUENCE [LARGE SCALE GENOMIC DNA]</scope>
    <source>
        <strain evidence="5 6">Philippines</strain>
    </source>
</reference>
<feature type="chain" id="PRO_5015729263" evidence="3">
    <location>
        <begin position="20"/>
        <end position="621"/>
    </location>
</feature>
<dbReference type="PIRSF" id="PIRSF000137">
    <property type="entry name" value="Alcohol_oxidase"/>
    <property type="match status" value="1"/>
</dbReference>
<evidence type="ECO:0000256" key="3">
    <source>
        <dbReference type="SAM" id="SignalP"/>
    </source>
</evidence>
<evidence type="ECO:0000259" key="4">
    <source>
        <dbReference type="PROSITE" id="PS00624"/>
    </source>
</evidence>
<dbReference type="InterPro" id="IPR012132">
    <property type="entry name" value="GMC_OxRdtase"/>
</dbReference>
<dbReference type="GO" id="GO:0044550">
    <property type="term" value="P:secondary metabolite biosynthetic process"/>
    <property type="evidence" value="ECO:0007669"/>
    <property type="project" value="TreeGrafter"/>
</dbReference>
<comment type="similarity">
    <text evidence="1">Belongs to the GMC oxidoreductase family.</text>
</comment>
<evidence type="ECO:0000256" key="1">
    <source>
        <dbReference type="ARBA" id="ARBA00010790"/>
    </source>
</evidence>
<dbReference type="AlphaFoldDB" id="A0A2T2NRX0"/>
<dbReference type="Gene3D" id="3.50.50.60">
    <property type="entry name" value="FAD/NAD(P)-binding domain"/>
    <property type="match status" value="1"/>
</dbReference>
<sequence length="621" mass="68066">MQFWVALASIVSFLGTVESRATKATHIRNNGDLLSSYDFIIIGGGASGLTVADRLTENRKTTVLVLEYGPFDSHEPSVLVPGLLNLSSTPYWFNLTSTPQKHLNNRTFAVTIASAVGGGTVINGMFFHRGARADYTIWETLGAKGWGWNDLFPYFKKSETFTAPDPAFAEEWGIEFEEDVHGHEGPIQASYPPYQFPVIKDFFKGFRELNVTTPRDPDDGSAKGAFWVPSTLDPKNRTRSYARTAHYDRVIRKRKNYHLLSLSAATKILFDERKRAVGVEYMNRETGQIARVSADKEVILAAGAVHTPQVLLLSGIGERRELDRLGVTSISDVPGVGYNFQDHPTIFFVNQFSNDTEPSIADLNTNATYQQQQLDLYWTRREGAYTIVALGGNTAAFVPLPDIVSEASANSLVQAARTEDPAAIYFSVPPSVLDSYNLQREVLIDSFKGHTLPVQETGFNGPFIPVTLLHPLSRGRISLNGTKPLSAPLVDYSALSSPTDLAVLISSIRFNRRLLQTSSLTQRLPIELVPGSNVTSDTDLEAAMRNSVTPTYQHPCCTAPMLPLSRGGVVDPETLTVYGVQGLSIVDASVMPVIPGAHLMGTVYGVAEKAADMIKKRHGLI</sequence>
<feature type="active site" description="Proton donor" evidence="2">
    <location>
        <position position="554"/>
    </location>
</feature>
<dbReference type="Pfam" id="PF05199">
    <property type="entry name" value="GMC_oxred_C"/>
    <property type="match status" value="1"/>
</dbReference>
<dbReference type="GO" id="GO:0016614">
    <property type="term" value="F:oxidoreductase activity, acting on CH-OH group of donors"/>
    <property type="evidence" value="ECO:0007669"/>
    <property type="project" value="InterPro"/>
</dbReference>
<dbReference type="PROSITE" id="PS00624">
    <property type="entry name" value="GMC_OXRED_2"/>
    <property type="match status" value="1"/>
</dbReference>
<protein>
    <submittedName>
        <fullName evidence="5">Choline dehydrogenase-like protein</fullName>
    </submittedName>
</protein>
<dbReference type="Pfam" id="PF00732">
    <property type="entry name" value="GMC_oxred_N"/>
    <property type="match status" value="1"/>
</dbReference>
<proteinExistence type="inferred from homology"/>
<dbReference type="PANTHER" id="PTHR11552:SF115">
    <property type="entry name" value="DEHYDROGENASE XPTC-RELATED"/>
    <property type="match status" value="1"/>
</dbReference>
<dbReference type="OrthoDB" id="269227at2759"/>
<dbReference type="InterPro" id="IPR036188">
    <property type="entry name" value="FAD/NAD-bd_sf"/>
</dbReference>
<dbReference type="InterPro" id="IPR000172">
    <property type="entry name" value="GMC_OxRdtase_N"/>
</dbReference>
<keyword evidence="6" id="KW-1185">Reference proteome</keyword>
<keyword evidence="3" id="KW-0732">Signal</keyword>
<evidence type="ECO:0000313" key="6">
    <source>
        <dbReference type="Proteomes" id="UP000240883"/>
    </source>
</evidence>
<feature type="active site" description="Proton acceptor" evidence="2">
    <location>
        <position position="598"/>
    </location>
</feature>